<dbReference type="PANTHER" id="PTHR33991">
    <property type="entry name" value="DNA REPAIR PROTEIN RECO"/>
    <property type="match status" value="1"/>
</dbReference>
<dbReference type="InterPro" id="IPR022572">
    <property type="entry name" value="DNA_rep/recomb_RecO_N"/>
</dbReference>
<protein>
    <submittedName>
        <fullName evidence="5">DNA repair protein RecO (Recombination protein O)</fullName>
    </submittedName>
</protein>
<keyword evidence="1" id="KW-0227">DNA damage</keyword>
<dbReference type="GO" id="GO:0006310">
    <property type="term" value="P:DNA recombination"/>
    <property type="evidence" value="ECO:0007669"/>
    <property type="project" value="UniProtKB-KW"/>
</dbReference>
<dbReference type="AlphaFoldDB" id="A0A1G6YGI1"/>
<dbReference type="GO" id="GO:0043590">
    <property type="term" value="C:bacterial nucleoid"/>
    <property type="evidence" value="ECO:0007669"/>
    <property type="project" value="TreeGrafter"/>
</dbReference>
<feature type="domain" description="DNA replication/recombination mediator RecO N-terminal" evidence="4">
    <location>
        <begin position="1"/>
        <end position="77"/>
    </location>
</feature>
<dbReference type="Proteomes" id="UP000198517">
    <property type="component" value="Unassembled WGS sequence"/>
</dbReference>
<dbReference type="OrthoDB" id="9789152at2"/>
<dbReference type="EMBL" id="FNAS01000001">
    <property type="protein sequence ID" value="SDD89422.1"/>
    <property type="molecule type" value="Genomic_DNA"/>
</dbReference>
<evidence type="ECO:0000259" key="4">
    <source>
        <dbReference type="Pfam" id="PF11967"/>
    </source>
</evidence>
<dbReference type="Pfam" id="PF11967">
    <property type="entry name" value="RecO_N"/>
    <property type="match status" value="1"/>
</dbReference>
<proteinExistence type="predicted"/>
<evidence type="ECO:0000313" key="6">
    <source>
        <dbReference type="Proteomes" id="UP000198517"/>
    </source>
</evidence>
<evidence type="ECO:0000256" key="2">
    <source>
        <dbReference type="ARBA" id="ARBA00023172"/>
    </source>
</evidence>
<name>A0A1G6YGI1_9FLAO</name>
<reference evidence="5 6" key="1">
    <citation type="submission" date="2016-10" db="EMBL/GenBank/DDBJ databases">
        <authorList>
            <person name="de Groot N.N."/>
        </authorList>
    </citation>
    <scope>NUCLEOTIDE SEQUENCE [LARGE SCALE GENOMIC DNA]</scope>
    <source>
        <strain evidence="5 6">DSM 24015</strain>
    </source>
</reference>
<dbReference type="PANTHER" id="PTHR33991:SF1">
    <property type="entry name" value="DNA REPAIR PROTEIN RECO"/>
    <property type="match status" value="1"/>
</dbReference>
<keyword evidence="6" id="KW-1185">Reference proteome</keyword>
<accession>A0A1G6YGI1</accession>
<dbReference type="STRING" id="1071918.SAMN05421544_101154"/>
<dbReference type="Gene3D" id="2.40.50.140">
    <property type="entry name" value="Nucleic acid-binding proteins"/>
    <property type="match status" value="1"/>
</dbReference>
<dbReference type="NCBIfam" id="TIGR00613">
    <property type="entry name" value="reco"/>
    <property type="match status" value="1"/>
</dbReference>
<gene>
    <name evidence="5" type="ORF">SAMN05421544_101154</name>
</gene>
<dbReference type="GO" id="GO:0006302">
    <property type="term" value="P:double-strand break repair"/>
    <property type="evidence" value="ECO:0007669"/>
    <property type="project" value="TreeGrafter"/>
</dbReference>
<keyword evidence="2" id="KW-0233">DNA recombination</keyword>
<dbReference type="InterPro" id="IPR003717">
    <property type="entry name" value="RecO"/>
</dbReference>
<dbReference type="InterPro" id="IPR012340">
    <property type="entry name" value="NA-bd_OB-fold"/>
</dbReference>
<dbReference type="RefSeq" id="WP_092735600.1">
    <property type="nucleotide sequence ID" value="NZ_FNAS01000001.1"/>
</dbReference>
<dbReference type="Pfam" id="PF02565">
    <property type="entry name" value="RecO_C"/>
    <property type="match status" value="1"/>
</dbReference>
<evidence type="ECO:0000256" key="1">
    <source>
        <dbReference type="ARBA" id="ARBA00022763"/>
    </source>
</evidence>
<evidence type="ECO:0000256" key="3">
    <source>
        <dbReference type="ARBA" id="ARBA00023204"/>
    </source>
</evidence>
<evidence type="ECO:0000313" key="5">
    <source>
        <dbReference type="EMBL" id="SDD89422.1"/>
    </source>
</evidence>
<organism evidence="5 6">
    <name type="scientific">Riemerella columbipharyngis</name>
    <dbReference type="NCBI Taxonomy" id="1071918"/>
    <lineage>
        <taxon>Bacteria</taxon>
        <taxon>Pseudomonadati</taxon>
        <taxon>Bacteroidota</taxon>
        <taxon>Flavobacteriia</taxon>
        <taxon>Flavobacteriales</taxon>
        <taxon>Weeksellaceae</taxon>
        <taxon>Riemerella</taxon>
    </lineage>
</organism>
<keyword evidence="3" id="KW-0234">DNA repair</keyword>
<sequence length="225" mass="25736">MTVTKSGFILSYLKYNDVSAIVKIFERENGIESYFIKNIYLRQNKKKSYLSPLMGIDFTASESQKGLPQITKISVSDSTKELEYSIINNAQMMLAAEFIAKVIPYGEPNGIVYDLLSEYCKNLSQNNALAFYLYKIIKYLGYGFDFSDAVYFDTKNGIFTNESSTFTLGEELSQIIRSIDDFSFLNMGLKNTHRKKIIDILMDYCGHHIADFTSPKSLEILRQIL</sequence>